<dbReference type="InterPro" id="IPR020013">
    <property type="entry name" value="Flagellar_FlgE/F/G"/>
</dbReference>
<dbReference type="InterPro" id="IPR053967">
    <property type="entry name" value="LlgE_F_G-like_D1"/>
</dbReference>
<sequence>MDSGYYAAFSGLLARTEALDSAASNLANVNTSGFRAEREYFRDAIVGPDAPGSQLNRTVNDFGVLGGNRLDLGQGAMTPTGNTLDLAIQGEGFFAIQTKQGIRYTRDGQFQRTRQGMLITADGDPVLDAQNKAIQIPDGEITVGSDGAVSVGGAVAGRIGLFTFPSASDIEAEGANRYAPVKNAVRRAADGSIRQGALESSNEDVIQGSLQLILVQRQAEMMQKALSIFNGEFDKTASEDLPKV</sequence>
<dbReference type="PANTHER" id="PTHR30435:SF18">
    <property type="entry name" value="FLAGELLAR BASAL-BODY ROD PROTEIN FLGF"/>
    <property type="match status" value="1"/>
</dbReference>
<evidence type="ECO:0000256" key="3">
    <source>
        <dbReference type="ARBA" id="ARBA00023143"/>
    </source>
</evidence>
<reference evidence="7 8" key="1">
    <citation type="submission" date="2018-08" db="EMBL/GenBank/DDBJ databases">
        <title>Acidipila sp. 4G-K13, an acidobacterium isolated from forest soil.</title>
        <authorList>
            <person name="Gao Z.-H."/>
            <person name="Qiu L.-H."/>
        </authorList>
    </citation>
    <scope>NUCLEOTIDE SEQUENCE [LARGE SCALE GENOMIC DNA]</scope>
    <source>
        <strain evidence="7 8">4G-K13</strain>
    </source>
</reference>
<dbReference type="PROSITE" id="PS00588">
    <property type="entry name" value="FLAGELLA_BB_ROD"/>
    <property type="match status" value="1"/>
</dbReference>
<dbReference type="Proteomes" id="UP000264702">
    <property type="component" value="Unassembled WGS sequence"/>
</dbReference>
<evidence type="ECO:0000256" key="4">
    <source>
        <dbReference type="RuleBase" id="RU362116"/>
    </source>
</evidence>
<gene>
    <name evidence="7" type="ORF">D0Y96_04595</name>
</gene>
<keyword evidence="3 4" id="KW-0975">Bacterial flagellum</keyword>
<dbReference type="EMBL" id="QVQT01000002">
    <property type="protein sequence ID" value="RFU17438.1"/>
    <property type="molecule type" value="Genomic_DNA"/>
</dbReference>
<feature type="domain" description="Flagellar basal body rod protein N-terminal" evidence="5">
    <location>
        <begin position="6"/>
        <end position="35"/>
    </location>
</feature>
<dbReference type="OrthoDB" id="9804559at2"/>
<dbReference type="RefSeq" id="WP_117298187.1">
    <property type="nucleotide sequence ID" value="NZ_QVQT02000002.1"/>
</dbReference>
<organism evidence="7 8">
    <name type="scientific">Paracidobacterium acidisoli</name>
    <dbReference type="NCBI Taxonomy" id="2303751"/>
    <lineage>
        <taxon>Bacteria</taxon>
        <taxon>Pseudomonadati</taxon>
        <taxon>Acidobacteriota</taxon>
        <taxon>Terriglobia</taxon>
        <taxon>Terriglobales</taxon>
        <taxon>Acidobacteriaceae</taxon>
        <taxon>Paracidobacterium</taxon>
    </lineage>
</organism>
<dbReference type="PANTHER" id="PTHR30435">
    <property type="entry name" value="FLAGELLAR PROTEIN"/>
    <property type="match status" value="1"/>
</dbReference>
<dbReference type="InterPro" id="IPR001444">
    <property type="entry name" value="Flag_bb_rod_N"/>
</dbReference>
<evidence type="ECO:0000259" key="5">
    <source>
        <dbReference type="Pfam" id="PF00460"/>
    </source>
</evidence>
<name>A0A372IRC0_9BACT</name>
<dbReference type="Pfam" id="PF00460">
    <property type="entry name" value="Flg_bb_rod"/>
    <property type="match status" value="1"/>
</dbReference>
<keyword evidence="7" id="KW-0969">Cilium</keyword>
<dbReference type="GO" id="GO:0030694">
    <property type="term" value="C:bacterial-type flagellum basal body, rod"/>
    <property type="evidence" value="ECO:0007669"/>
    <property type="project" value="UniProtKB-UniRule"/>
</dbReference>
<dbReference type="SUPFAM" id="SSF117143">
    <property type="entry name" value="Flagellar hook protein flgE"/>
    <property type="match status" value="1"/>
</dbReference>
<comment type="subcellular location">
    <subcellularLocation>
        <location evidence="1 4">Bacterial flagellum basal body</location>
    </subcellularLocation>
</comment>
<keyword evidence="7" id="KW-0282">Flagellum</keyword>
<evidence type="ECO:0000256" key="2">
    <source>
        <dbReference type="ARBA" id="ARBA00009677"/>
    </source>
</evidence>
<accession>A0A372IRC0</accession>
<feature type="domain" description="Flagellar hook protein FlgE/F/G-like D1" evidence="6">
    <location>
        <begin position="87"/>
        <end position="151"/>
    </location>
</feature>
<keyword evidence="8" id="KW-1185">Reference proteome</keyword>
<evidence type="ECO:0000313" key="8">
    <source>
        <dbReference type="Proteomes" id="UP000264702"/>
    </source>
</evidence>
<dbReference type="InterPro" id="IPR019776">
    <property type="entry name" value="Flagellar_basal_body_rod_CS"/>
</dbReference>
<dbReference type="AlphaFoldDB" id="A0A372IRC0"/>
<protein>
    <recommendedName>
        <fullName evidence="4">Flagellar basal-body rod protein FlgF</fullName>
    </recommendedName>
</protein>
<comment type="subunit">
    <text evidence="4">The basal body constitutes a major portion of the flagellar organelle and consists of five rings (E,L,P,S, and M) mounted on a central rod. The rod consists of about 26 subunits of FlgG in the distal portion, and FlgB, FlgC and FlgF are thought to build up the proximal portion of the rod with about 6 subunits each.</text>
</comment>
<dbReference type="Pfam" id="PF22692">
    <property type="entry name" value="LlgE_F_G_D1"/>
    <property type="match status" value="1"/>
</dbReference>
<comment type="similarity">
    <text evidence="2 4">Belongs to the flagella basal body rod proteins family.</text>
</comment>
<dbReference type="NCBIfam" id="TIGR03506">
    <property type="entry name" value="FlgEFG_subfam"/>
    <property type="match status" value="1"/>
</dbReference>
<evidence type="ECO:0000259" key="6">
    <source>
        <dbReference type="Pfam" id="PF22692"/>
    </source>
</evidence>
<dbReference type="GO" id="GO:0071978">
    <property type="term" value="P:bacterial-type flagellum-dependent swarming motility"/>
    <property type="evidence" value="ECO:0007669"/>
    <property type="project" value="TreeGrafter"/>
</dbReference>
<comment type="caution">
    <text evidence="7">The sequence shown here is derived from an EMBL/GenBank/DDBJ whole genome shotgun (WGS) entry which is preliminary data.</text>
</comment>
<dbReference type="InterPro" id="IPR037925">
    <property type="entry name" value="FlgE/F/G-like"/>
</dbReference>
<proteinExistence type="inferred from homology"/>
<evidence type="ECO:0000256" key="1">
    <source>
        <dbReference type="ARBA" id="ARBA00004117"/>
    </source>
</evidence>
<evidence type="ECO:0000313" key="7">
    <source>
        <dbReference type="EMBL" id="RFU17438.1"/>
    </source>
</evidence>
<keyword evidence="7" id="KW-0966">Cell projection</keyword>